<protein>
    <submittedName>
        <fullName evidence="1">Uncharacterized protein</fullName>
    </submittedName>
</protein>
<proteinExistence type="predicted"/>
<reference evidence="1" key="1">
    <citation type="submission" date="2021-01" db="EMBL/GenBank/DDBJ databases">
        <title>Phytophthora aleatoria, a newly-described species from Pinus radiata is distinct from Phytophthora cactorum isolates based on comparative genomics.</title>
        <authorList>
            <person name="Mcdougal R."/>
            <person name="Panda P."/>
            <person name="Williams N."/>
            <person name="Studholme D.J."/>
        </authorList>
    </citation>
    <scope>NUCLEOTIDE SEQUENCE</scope>
    <source>
        <strain evidence="1">NZFS 4037</strain>
    </source>
</reference>
<dbReference type="Proteomes" id="UP000709295">
    <property type="component" value="Unassembled WGS sequence"/>
</dbReference>
<dbReference type="AlphaFoldDB" id="A0A8J5IWU0"/>
<evidence type="ECO:0000313" key="2">
    <source>
        <dbReference type="Proteomes" id="UP000709295"/>
    </source>
</evidence>
<feature type="non-terminal residue" evidence="1">
    <location>
        <position position="57"/>
    </location>
</feature>
<accession>A0A8J5IWU0</accession>
<keyword evidence="2" id="KW-1185">Reference proteome</keyword>
<comment type="caution">
    <text evidence="1">The sequence shown here is derived from an EMBL/GenBank/DDBJ whole genome shotgun (WGS) entry which is preliminary data.</text>
</comment>
<gene>
    <name evidence="1" type="ORF">JG688_00017765</name>
</gene>
<sequence length="57" mass="6597">MNIEYVDYDPCDEAGVYGNSRDEGQAEKMIKQQAEALRRSQLAKQTIERLTPPRRVK</sequence>
<evidence type="ECO:0000313" key="1">
    <source>
        <dbReference type="EMBL" id="KAG6943132.1"/>
    </source>
</evidence>
<organism evidence="1 2">
    <name type="scientific">Phytophthora aleatoria</name>
    <dbReference type="NCBI Taxonomy" id="2496075"/>
    <lineage>
        <taxon>Eukaryota</taxon>
        <taxon>Sar</taxon>
        <taxon>Stramenopiles</taxon>
        <taxon>Oomycota</taxon>
        <taxon>Peronosporomycetes</taxon>
        <taxon>Peronosporales</taxon>
        <taxon>Peronosporaceae</taxon>
        <taxon>Phytophthora</taxon>
    </lineage>
</organism>
<dbReference type="EMBL" id="JAENGY010002833">
    <property type="protein sequence ID" value="KAG6943132.1"/>
    <property type="molecule type" value="Genomic_DNA"/>
</dbReference>
<name>A0A8J5IWU0_9STRA</name>